<organism evidence="2 3">
    <name type="scientific">Sphingomonas naasensis</name>
    <dbReference type="NCBI Taxonomy" id="1344951"/>
    <lineage>
        <taxon>Bacteria</taxon>
        <taxon>Pseudomonadati</taxon>
        <taxon>Pseudomonadota</taxon>
        <taxon>Alphaproteobacteria</taxon>
        <taxon>Sphingomonadales</taxon>
        <taxon>Sphingomonadaceae</taxon>
        <taxon>Sphingomonas</taxon>
    </lineage>
</organism>
<dbReference type="OrthoDB" id="7447229at2"/>
<evidence type="ECO:0000313" key="3">
    <source>
        <dbReference type="Proteomes" id="UP000309848"/>
    </source>
</evidence>
<dbReference type="Proteomes" id="UP000309848">
    <property type="component" value="Unassembled WGS sequence"/>
</dbReference>
<name>A0A4S1WX77_9SPHN</name>
<proteinExistence type="predicted"/>
<evidence type="ECO:0000256" key="1">
    <source>
        <dbReference type="SAM" id="SignalP"/>
    </source>
</evidence>
<accession>A0A4S1WX77</accession>
<keyword evidence="1" id="KW-0732">Signal</keyword>
<feature type="chain" id="PRO_5020349232" evidence="1">
    <location>
        <begin position="24"/>
        <end position="195"/>
    </location>
</feature>
<sequence length="195" mass="20135">MMFSLSKLALACAIGLGPASAMAQDAVSGDPLASARPMPDAELAQARGGFEIAGLIISLGADLRTYLNGELALRTLFTWGDGGVETQQFVSAALTQATADQLRAGMFSEGGIRLQLGDQQVFFANQGQTALIHNVEGGIQNMLLNTANNTAVRQEVDLTLNLSGYDTFRDSISAGTLPQGMAGELDAALGAAAGN</sequence>
<reference evidence="2 3" key="1">
    <citation type="submission" date="2019-04" db="EMBL/GenBank/DDBJ databases">
        <title>Sphingomonas psychrotolerans sp. nov., isolated from soil in the Tianshan Mountains, Xinjiang, China.</title>
        <authorList>
            <person name="Luo Y."/>
            <person name="Sheng H."/>
        </authorList>
    </citation>
    <scope>NUCLEOTIDE SEQUENCE [LARGE SCALE GENOMIC DNA]</scope>
    <source>
        <strain evidence="2 3">KIS18-15</strain>
    </source>
</reference>
<dbReference type="RefSeq" id="WP_135982826.1">
    <property type="nucleotide sequence ID" value="NZ_JAASQM010000001.1"/>
</dbReference>
<feature type="signal peptide" evidence="1">
    <location>
        <begin position="1"/>
        <end position="23"/>
    </location>
</feature>
<protein>
    <submittedName>
        <fullName evidence="2">Uncharacterized protein</fullName>
    </submittedName>
</protein>
<gene>
    <name evidence="2" type="ORF">E5A74_03405</name>
</gene>
<dbReference type="AlphaFoldDB" id="A0A4S1WX77"/>
<evidence type="ECO:0000313" key="2">
    <source>
        <dbReference type="EMBL" id="TGX46216.1"/>
    </source>
</evidence>
<dbReference type="EMBL" id="SRXU01000001">
    <property type="protein sequence ID" value="TGX46216.1"/>
    <property type="molecule type" value="Genomic_DNA"/>
</dbReference>
<comment type="caution">
    <text evidence="2">The sequence shown here is derived from an EMBL/GenBank/DDBJ whole genome shotgun (WGS) entry which is preliminary data.</text>
</comment>
<keyword evidence="3" id="KW-1185">Reference proteome</keyword>